<accession>A0A0A0J4S1</accession>
<organism evidence="1 2">
    <name type="scientific">Knoellia sinensis KCTC 19936</name>
    <dbReference type="NCBI Taxonomy" id="1385520"/>
    <lineage>
        <taxon>Bacteria</taxon>
        <taxon>Bacillati</taxon>
        <taxon>Actinomycetota</taxon>
        <taxon>Actinomycetes</taxon>
        <taxon>Micrococcales</taxon>
        <taxon>Intrasporangiaceae</taxon>
        <taxon>Knoellia</taxon>
    </lineage>
</organism>
<dbReference type="OrthoDB" id="3692598at2"/>
<reference evidence="1 2" key="1">
    <citation type="submission" date="2013-08" db="EMBL/GenBank/DDBJ databases">
        <title>The genome sequence of Knoellia sinensis.</title>
        <authorList>
            <person name="Zhu W."/>
            <person name="Wang G."/>
        </authorList>
    </citation>
    <scope>NUCLEOTIDE SEQUENCE [LARGE SCALE GENOMIC DNA]</scope>
    <source>
        <strain evidence="1 2">KCTC 19936</strain>
    </source>
</reference>
<dbReference type="Gene3D" id="1.20.1260.20">
    <property type="entry name" value="PPE superfamily"/>
    <property type="match status" value="1"/>
</dbReference>
<name>A0A0A0J4S1_9MICO</name>
<dbReference type="Proteomes" id="UP000030002">
    <property type="component" value="Unassembled WGS sequence"/>
</dbReference>
<proteinExistence type="predicted"/>
<comment type="caution">
    <text evidence="1">The sequence shown here is derived from an EMBL/GenBank/DDBJ whole genome shotgun (WGS) entry which is preliminary data.</text>
</comment>
<protein>
    <recommendedName>
        <fullName evidence="3">WXG100 family type VII secretion target</fullName>
    </recommendedName>
</protein>
<keyword evidence="2" id="KW-1185">Reference proteome</keyword>
<dbReference type="STRING" id="1385520.N802_03440"/>
<dbReference type="InterPro" id="IPR038332">
    <property type="entry name" value="PPE_sf"/>
</dbReference>
<dbReference type="SUPFAM" id="SSF140453">
    <property type="entry name" value="EsxAB dimer-like"/>
    <property type="match status" value="1"/>
</dbReference>
<dbReference type="InterPro" id="IPR036689">
    <property type="entry name" value="ESAT-6-like_sf"/>
</dbReference>
<gene>
    <name evidence="1" type="ORF">N802_03440</name>
</gene>
<sequence>MGDPAAQLTEPVAHPMLPASLDTFLHIGDLISLGHWAMVAIDKMGGPNIPEEVGEWFAGDWEEVSKSADALRNLGAFCDTAATELASDRRDCMDDWDGKAAAAASAYFVGLSKELRAQKANFEDIADQYETTAFGVKELANAVGSLVESLADWAITAGIALAAAATNFYNPVGWGAGAGVGYSIYRGSKVVQEILEIRAKVWTACEALLGLIAGSLSSIKGFESIDLPQAYDHRQVPA</sequence>
<dbReference type="RefSeq" id="WP_035917142.1">
    <property type="nucleotide sequence ID" value="NZ_AVPJ01000010.1"/>
</dbReference>
<evidence type="ECO:0000313" key="1">
    <source>
        <dbReference type="EMBL" id="KGN31744.1"/>
    </source>
</evidence>
<dbReference type="eggNOG" id="ENOG5033D73">
    <property type="taxonomic scope" value="Bacteria"/>
</dbReference>
<evidence type="ECO:0008006" key="3">
    <source>
        <dbReference type="Google" id="ProtNLM"/>
    </source>
</evidence>
<evidence type="ECO:0000313" key="2">
    <source>
        <dbReference type="Proteomes" id="UP000030002"/>
    </source>
</evidence>
<dbReference type="EMBL" id="AVPJ01000010">
    <property type="protein sequence ID" value="KGN31744.1"/>
    <property type="molecule type" value="Genomic_DNA"/>
</dbReference>
<dbReference type="AlphaFoldDB" id="A0A0A0J4S1"/>